<keyword evidence="3" id="KW-1185">Reference proteome</keyword>
<dbReference type="Gene3D" id="3.30.310.70">
    <property type="entry name" value="TT1751-like domain"/>
    <property type="match status" value="1"/>
</dbReference>
<dbReference type="Pfam" id="PF03625">
    <property type="entry name" value="DUF302"/>
    <property type="match status" value="1"/>
</dbReference>
<protein>
    <submittedName>
        <fullName evidence="2">DUF302 domain-containing protein</fullName>
    </submittedName>
</protein>
<sequence>MSPDGLVIRPSSFSVEETAKRLEAAILAKGMTVMARIDHSAAAAAVGLALRPTLVILFGNPRAGTPLMQASPTLAIDLPLKCLVWRDDDGGARLAFDDPTWLAERHGLRGEGEATVRAMLQGLQDLARQATGAAPAAAP</sequence>
<comment type="caution">
    <text evidence="2">The sequence shown here is derived from an EMBL/GenBank/DDBJ whole genome shotgun (WGS) entry which is preliminary data.</text>
</comment>
<evidence type="ECO:0000259" key="1">
    <source>
        <dbReference type="Pfam" id="PF03625"/>
    </source>
</evidence>
<accession>A0A5B2VC61</accession>
<reference evidence="2 3" key="2">
    <citation type="submission" date="2019-09" db="EMBL/GenBank/DDBJ databases">
        <authorList>
            <person name="Jin C."/>
        </authorList>
    </citation>
    <scope>NUCLEOTIDE SEQUENCE [LARGE SCALE GENOMIC DNA]</scope>
    <source>
        <strain evidence="2 3">BN140002</strain>
    </source>
</reference>
<dbReference type="InterPro" id="IPR005180">
    <property type="entry name" value="DUF302"/>
</dbReference>
<evidence type="ECO:0000313" key="2">
    <source>
        <dbReference type="EMBL" id="KAA2236574.1"/>
    </source>
</evidence>
<organism evidence="2 3">
    <name type="scientific">Salinarimonas soli</name>
    <dbReference type="NCBI Taxonomy" id="1638099"/>
    <lineage>
        <taxon>Bacteria</taxon>
        <taxon>Pseudomonadati</taxon>
        <taxon>Pseudomonadota</taxon>
        <taxon>Alphaproteobacteria</taxon>
        <taxon>Hyphomicrobiales</taxon>
        <taxon>Salinarimonadaceae</taxon>
        <taxon>Salinarimonas</taxon>
    </lineage>
</organism>
<feature type="domain" description="DUF302" evidence="1">
    <location>
        <begin position="37"/>
        <end position="99"/>
    </location>
</feature>
<name>A0A5B2VC61_9HYPH</name>
<dbReference type="CDD" id="cd14797">
    <property type="entry name" value="DUF302"/>
    <property type="match status" value="1"/>
</dbReference>
<dbReference type="InterPro" id="IPR035923">
    <property type="entry name" value="TT1751-like_sf"/>
</dbReference>
<dbReference type="AlphaFoldDB" id="A0A5B2VC61"/>
<dbReference type="Proteomes" id="UP000323142">
    <property type="component" value="Unassembled WGS sequence"/>
</dbReference>
<gene>
    <name evidence="2" type="ORF">F0L46_13955</name>
</gene>
<dbReference type="PANTHER" id="PTHR38342">
    <property type="entry name" value="SLR5037 PROTEIN"/>
    <property type="match status" value="1"/>
</dbReference>
<evidence type="ECO:0000313" key="3">
    <source>
        <dbReference type="Proteomes" id="UP000323142"/>
    </source>
</evidence>
<reference evidence="2 3" key="1">
    <citation type="submission" date="2019-09" db="EMBL/GenBank/DDBJ databases">
        <title>Salinarimonas rosea gen. nov., sp. nov., a new member of the a-2 subgroup of the Proteobacteria.</title>
        <authorList>
            <person name="Liu J."/>
        </authorList>
    </citation>
    <scope>NUCLEOTIDE SEQUENCE [LARGE SCALE GENOMIC DNA]</scope>
    <source>
        <strain evidence="2 3">BN140002</strain>
    </source>
</reference>
<dbReference type="RefSeq" id="WP_149818529.1">
    <property type="nucleotide sequence ID" value="NZ_VUOA01000025.1"/>
</dbReference>
<dbReference type="PANTHER" id="PTHR38342:SF2">
    <property type="entry name" value="INNER MEMBRANE OR EXPORTED"/>
    <property type="match status" value="1"/>
</dbReference>
<dbReference type="EMBL" id="VUOA01000025">
    <property type="protein sequence ID" value="KAA2236574.1"/>
    <property type="molecule type" value="Genomic_DNA"/>
</dbReference>
<dbReference type="OrthoDB" id="9799367at2"/>
<dbReference type="SUPFAM" id="SSF103247">
    <property type="entry name" value="TT1751-like"/>
    <property type="match status" value="1"/>
</dbReference>
<proteinExistence type="predicted"/>